<dbReference type="InterPro" id="IPR001314">
    <property type="entry name" value="Peptidase_S1A"/>
</dbReference>
<dbReference type="InterPro" id="IPR018114">
    <property type="entry name" value="TRYPSIN_HIS"/>
</dbReference>
<keyword evidence="1 7" id="KW-0645">Protease</keyword>
<name>A0AAD8FP66_ACIOX</name>
<keyword evidence="9" id="KW-0472">Membrane</keyword>
<comment type="caution">
    <text evidence="6">Lacks conserved residue(s) required for the propagation of feature annotation.</text>
</comment>
<dbReference type="SUPFAM" id="SSF56487">
    <property type="entry name" value="SRCR-like"/>
    <property type="match status" value="1"/>
</dbReference>
<keyword evidence="13" id="KW-1185">Reference proteome</keyword>
<organism evidence="12 13">
    <name type="scientific">Acipenser oxyrinchus oxyrinchus</name>
    <dbReference type="NCBI Taxonomy" id="40147"/>
    <lineage>
        <taxon>Eukaryota</taxon>
        <taxon>Metazoa</taxon>
        <taxon>Chordata</taxon>
        <taxon>Craniata</taxon>
        <taxon>Vertebrata</taxon>
        <taxon>Euteleostomi</taxon>
        <taxon>Actinopterygii</taxon>
        <taxon>Chondrostei</taxon>
        <taxon>Acipenseriformes</taxon>
        <taxon>Acipenseridae</taxon>
        <taxon>Acipenser</taxon>
    </lineage>
</organism>
<dbReference type="Proteomes" id="UP001230051">
    <property type="component" value="Unassembled WGS sequence"/>
</dbReference>
<feature type="transmembrane region" description="Helical" evidence="9">
    <location>
        <begin position="76"/>
        <end position="98"/>
    </location>
</feature>
<protein>
    <submittedName>
        <fullName evidence="12">Transmembrane protease serine 13</fullName>
    </submittedName>
</protein>
<evidence type="ECO:0000256" key="9">
    <source>
        <dbReference type="SAM" id="Phobius"/>
    </source>
</evidence>
<evidence type="ECO:0000256" key="4">
    <source>
        <dbReference type="ARBA" id="ARBA00023157"/>
    </source>
</evidence>
<dbReference type="AlphaFoldDB" id="A0AAD8FP66"/>
<accession>A0AAD8FP66</accession>
<dbReference type="PROSITE" id="PS00135">
    <property type="entry name" value="TRYPSIN_SER"/>
    <property type="match status" value="1"/>
</dbReference>
<keyword evidence="4" id="KW-1015">Disulfide bond</keyword>
<comment type="caution">
    <text evidence="12">The sequence shown here is derived from an EMBL/GenBank/DDBJ whole genome shotgun (WGS) entry which is preliminary data.</text>
</comment>
<dbReference type="Gene3D" id="3.10.250.10">
    <property type="entry name" value="SRCR-like domain"/>
    <property type="match status" value="1"/>
</dbReference>
<keyword evidence="5" id="KW-0325">Glycoprotein</keyword>
<dbReference type="CDD" id="cd00190">
    <property type="entry name" value="Tryp_SPc"/>
    <property type="match status" value="1"/>
</dbReference>
<dbReference type="InterPro" id="IPR001190">
    <property type="entry name" value="SRCR"/>
</dbReference>
<dbReference type="SMART" id="SM00020">
    <property type="entry name" value="Tryp_SPc"/>
    <property type="match status" value="1"/>
</dbReference>
<dbReference type="GO" id="GO:0016020">
    <property type="term" value="C:membrane"/>
    <property type="evidence" value="ECO:0007669"/>
    <property type="project" value="InterPro"/>
</dbReference>
<evidence type="ECO:0000256" key="5">
    <source>
        <dbReference type="ARBA" id="ARBA00023180"/>
    </source>
</evidence>
<evidence type="ECO:0000313" key="13">
    <source>
        <dbReference type="Proteomes" id="UP001230051"/>
    </source>
</evidence>
<feature type="compositionally biased region" description="Low complexity" evidence="8">
    <location>
        <begin position="38"/>
        <end position="48"/>
    </location>
</feature>
<evidence type="ECO:0000256" key="7">
    <source>
        <dbReference type="RuleBase" id="RU363034"/>
    </source>
</evidence>
<dbReference type="EMBL" id="JAGXEW010000103">
    <property type="protein sequence ID" value="KAK1147727.1"/>
    <property type="molecule type" value="Genomic_DNA"/>
</dbReference>
<dbReference type="PROSITE" id="PS50287">
    <property type="entry name" value="SRCR_2"/>
    <property type="match status" value="1"/>
</dbReference>
<dbReference type="Pfam" id="PF00089">
    <property type="entry name" value="Trypsin"/>
    <property type="match status" value="1"/>
</dbReference>
<evidence type="ECO:0000259" key="11">
    <source>
        <dbReference type="PROSITE" id="PS50287"/>
    </source>
</evidence>
<sequence>MMVLPGLSGAGLGPRRPFVGPGYCAVRVQPYSEIGEGSTTSPTTSPASHVQPATYVAQDRTPIPPKSKLCGGNKRFLGGSGGSLILSGIVGVAIWLGVRYGSQLFSSAMNSSDSPYVAETCPAGTQYCDGKAECSQGGDELGCVRFGSNNSLQVMNSKDKTFYPVCNTNWSNSFADKTCKQLGFNGFYKTDTLGGSSPALTVSPSKPSQTIQGQLQINSTCQGCVSLQCIDCGMQQASGRIIGGVPSMLGKWPWQVSLHYNNFPTCGGTIVAPNFVITAAHCFPSAEYKNAGSWKVYAGLVSQYPLPSPLYVAKIIVNERYSKTNNDFDIAVMRLKSPVAFSSTVQPACLPTFDQVFATGTACWTTGFGTLQSGADSGSPNLMEVSVKIIDQSTCNGRNVYSGVLTPNMMCAGDLQGGVDSCQGDSGGPLVCKVGERWYLAGVTSWGIGCGARNKPGVYTKVTQQLTWVYSRMEVGERHPLCFTLPLSLLSRLCSACLRRCFSLPPLCLPPLLPLNTSALSLLFSSPQAEKP</sequence>
<dbReference type="PRINTS" id="PR00722">
    <property type="entry name" value="CHYMOTRYPSIN"/>
</dbReference>
<dbReference type="InterPro" id="IPR033116">
    <property type="entry name" value="TRYPSIN_SER"/>
</dbReference>
<gene>
    <name evidence="12" type="primary">TMPRSS13</name>
    <name evidence="12" type="ORF">AOXY_G35479</name>
</gene>
<dbReference type="PROSITE" id="PS50240">
    <property type="entry name" value="TRYPSIN_DOM"/>
    <property type="match status" value="1"/>
</dbReference>
<feature type="domain" description="Peptidase S1" evidence="10">
    <location>
        <begin position="241"/>
        <end position="474"/>
    </location>
</feature>
<proteinExistence type="predicted"/>
<dbReference type="Pfam" id="PF15494">
    <property type="entry name" value="SRCR_2"/>
    <property type="match status" value="1"/>
</dbReference>
<keyword evidence="9" id="KW-1133">Transmembrane helix</keyword>
<keyword evidence="3 7" id="KW-0720">Serine protease</keyword>
<dbReference type="PANTHER" id="PTHR24252">
    <property type="entry name" value="ACROSIN-RELATED"/>
    <property type="match status" value="1"/>
</dbReference>
<evidence type="ECO:0000256" key="3">
    <source>
        <dbReference type="ARBA" id="ARBA00022825"/>
    </source>
</evidence>
<keyword evidence="9 12" id="KW-0812">Transmembrane</keyword>
<feature type="domain" description="SRCR" evidence="11">
    <location>
        <begin position="124"/>
        <end position="232"/>
    </location>
</feature>
<feature type="region of interest" description="Disordered" evidence="8">
    <location>
        <begin position="35"/>
        <end position="56"/>
    </location>
</feature>
<evidence type="ECO:0000256" key="6">
    <source>
        <dbReference type="PROSITE-ProRule" id="PRU00196"/>
    </source>
</evidence>
<dbReference type="InterPro" id="IPR043504">
    <property type="entry name" value="Peptidase_S1_PA_chymotrypsin"/>
</dbReference>
<evidence type="ECO:0000256" key="1">
    <source>
        <dbReference type="ARBA" id="ARBA00022670"/>
    </source>
</evidence>
<dbReference type="GO" id="GO:0004252">
    <property type="term" value="F:serine-type endopeptidase activity"/>
    <property type="evidence" value="ECO:0007669"/>
    <property type="project" value="InterPro"/>
</dbReference>
<evidence type="ECO:0000256" key="8">
    <source>
        <dbReference type="SAM" id="MobiDB-lite"/>
    </source>
</evidence>
<keyword evidence="2 7" id="KW-0378">Hydrolase</keyword>
<evidence type="ECO:0000313" key="12">
    <source>
        <dbReference type="EMBL" id="KAK1147727.1"/>
    </source>
</evidence>
<dbReference type="PROSITE" id="PS00134">
    <property type="entry name" value="TRYPSIN_HIS"/>
    <property type="match status" value="1"/>
</dbReference>
<dbReference type="InterPro" id="IPR036772">
    <property type="entry name" value="SRCR-like_dom_sf"/>
</dbReference>
<reference evidence="12" key="1">
    <citation type="submission" date="2022-02" db="EMBL/GenBank/DDBJ databases">
        <title>Atlantic sturgeon de novo genome assembly.</title>
        <authorList>
            <person name="Stock M."/>
            <person name="Klopp C."/>
            <person name="Guiguen Y."/>
            <person name="Cabau C."/>
            <person name="Parinello H."/>
            <person name="Santidrian Yebra-Pimentel E."/>
            <person name="Kuhl H."/>
            <person name="Dirks R.P."/>
            <person name="Guessner J."/>
            <person name="Wuertz S."/>
            <person name="Du K."/>
            <person name="Schartl M."/>
        </authorList>
    </citation>
    <scope>NUCLEOTIDE SEQUENCE</scope>
    <source>
        <strain evidence="12">STURGEONOMICS-FGT-2020</strain>
        <tissue evidence="12">Whole blood</tissue>
    </source>
</reference>
<dbReference type="FunFam" id="2.40.10.10:FF:000003">
    <property type="entry name" value="Transmembrane serine protease 3"/>
    <property type="match status" value="1"/>
</dbReference>
<evidence type="ECO:0000259" key="10">
    <source>
        <dbReference type="PROSITE" id="PS50240"/>
    </source>
</evidence>
<dbReference type="InterPro" id="IPR001254">
    <property type="entry name" value="Trypsin_dom"/>
</dbReference>
<dbReference type="Gene3D" id="2.40.10.10">
    <property type="entry name" value="Trypsin-like serine proteases"/>
    <property type="match status" value="1"/>
</dbReference>
<dbReference type="InterPro" id="IPR009003">
    <property type="entry name" value="Peptidase_S1_PA"/>
</dbReference>
<evidence type="ECO:0000256" key="2">
    <source>
        <dbReference type="ARBA" id="ARBA00022801"/>
    </source>
</evidence>
<dbReference type="PANTHER" id="PTHR24252:SF27">
    <property type="entry name" value="TRANSMEMBRANE PROTEASE SERINE 3-LIKE"/>
    <property type="match status" value="1"/>
</dbReference>
<dbReference type="GO" id="GO:0006508">
    <property type="term" value="P:proteolysis"/>
    <property type="evidence" value="ECO:0007669"/>
    <property type="project" value="UniProtKB-KW"/>
</dbReference>
<dbReference type="SUPFAM" id="SSF50494">
    <property type="entry name" value="Trypsin-like serine proteases"/>
    <property type="match status" value="1"/>
</dbReference>